<dbReference type="EMBL" id="CP123384">
    <property type="protein sequence ID" value="XCC93682.1"/>
    <property type="molecule type" value="Genomic_DNA"/>
</dbReference>
<protein>
    <submittedName>
        <fullName evidence="1">Uncharacterized protein</fullName>
    </submittedName>
</protein>
<accession>A0AAU8AFG5</accession>
<proteinExistence type="predicted"/>
<gene>
    <name evidence="1" type="ORF">PVT71_00305</name>
</gene>
<reference evidence="1" key="1">
    <citation type="submission" date="2023-02" db="EMBL/GenBank/DDBJ databases">
        <title>Description and genomic characterization of Salipiger bruguierae sp. nov., isolated from the sediment of mangrove plant Bruguiera sexangula.</title>
        <authorList>
            <person name="Long M."/>
        </authorList>
    </citation>
    <scope>NUCLEOTIDE SEQUENCE</scope>
    <source>
        <strain evidence="1">H15</strain>
    </source>
</reference>
<dbReference type="AlphaFoldDB" id="A0AAU8AFG5"/>
<evidence type="ECO:0000313" key="1">
    <source>
        <dbReference type="EMBL" id="XCC93682.1"/>
    </source>
</evidence>
<sequence>MISLENDRLEIRFPNIAIDAGIHIDFQRTLRIPDDGRDHFLPPGLGRFPLRHVEDCALGGLEHRKARGGIVMPIFQTDALWLNFGSFGGLYPKLPVALKIGAGKINAVSGLRWAEGLSQDPQDYVVLPGQPWLDGFNTGRRTVRQFVAAPLGEGYTVEEQIDPQSDVGGLQIEAIPMKKSRYAELIERYNREEREIRYCLRACASSAEMGLGMGGSMRQEIQEDEYGLDAWDLENRQRCFVMLANAQQWMAMTGEAPPLSPISAREYSKAGLPWFDYYDGDRKAIEGARALGRIKTVKTLSQRLRAGIWPEDGPLPAPKVKTISPHKVKDGSW</sequence>
<dbReference type="RefSeq" id="WP_353472504.1">
    <property type="nucleotide sequence ID" value="NZ_CP123384.1"/>
</dbReference>
<name>A0AAU8AFG5_9RHOB</name>
<organism evidence="1">
    <name type="scientific">Alloyangia sp. H15</name>
    <dbReference type="NCBI Taxonomy" id="3029062"/>
    <lineage>
        <taxon>Bacteria</taxon>
        <taxon>Pseudomonadati</taxon>
        <taxon>Pseudomonadota</taxon>
        <taxon>Alphaproteobacteria</taxon>
        <taxon>Rhodobacterales</taxon>
        <taxon>Roseobacteraceae</taxon>
        <taxon>Alloyangia</taxon>
    </lineage>
</organism>